<dbReference type="InterPro" id="IPR032630">
    <property type="entry name" value="P_typ_ATPase_c"/>
</dbReference>
<sequence>MDRITSATLEIEADRVAHCVLVIDGGTLADVENDSTLLTAFLELCILVDSTICCRASPSQKANMVSAIRNLQKNAVTLAIGDGANDIAMIQSADIGVGITGKEGLQAARSADYAIAQFRFLLKLLLVNGRYNYIRTSKFVLCTFYKELLFYLTQCIYQRNTLFSGSSLYESWSLSMFNTLFTSLPVICIGMFDKDLKPATLLAVPELYSKGRLYQAFNLRVFISWMVLATLQSVGISFLLYYVWGFTALRDNTTFALGSMSFATLVIEYLRFTWEYLYVLALTNRNASFIISVGGFGLWNILIMLLYRTKQSPIYFVAYGLYTWGRDQSWWAALLVLFTIPLLFDILIKVAKFMFRPNDDEIFRVYEKDIELRRYFEQIAYNDLKQSWTFPKEPSTTYKLIKKVFRTIFCLGKESPVMPPPQHPDLSSINSQNEEEEDNYSEMQSAVHRKRAGTNPMPTELPPSGEGSAIAWSSSDYKPHVTIVEDGYEVLPSGKRVRIKTGSSKWNSFSQAFKRDNEDVNAIIDARLRNLGEDGRVIETTTETPAAPHHGILKKS</sequence>
<gene>
    <name evidence="7" type="ORF">J8A68_000470</name>
</gene>
<evidence type="ECO:0000256" key="1">
    <source>
        <dbReference type="ARBA" id="ARBA00004141"/>
    </source>
</evidence>
<keyword evidence="8" id="KW-1185">Reference proteome</keyword>
<proteinExistence type="predicted"/>
<keyword evidence="2" id="KW-0479">Metal-binding</keyword>
<evidence type="ECO:0000256" key="5">
    <source>
        <dbReference type="SAM" id="Phobius"/>
    </source>
</evidence>
<dbReference type="GeneID" id="73467271"/>
<dbReference type="AlphaFoldDB" id="A0A8J5R732"/>
<accession>A0A8J5R732</accession>
<organism evidence="7 8">
    <name type="scientific">[Candida] subhashii</name>
    <dbReference type="NCBI Taxonomy" id="561895"/>
    <lineage>
        <taxon>Eukaryota</taxon>
        <taxon>Fungi</taxon>
        <taxon>Dikarya</taxon>
        <taxon>Ascomycota</taxon>
        <taxon>Saccharomycotina</taxon>
        <taxon>Pichiomycetes</taxon>
        <taxon>Debaryomycetaceae</taxon>
        <taxon>Spathaspora</taxon>
    </lineage>
</organism>
<keyword evidence="5" id="KW-0812">Transmembrane</keyword>
<dbReference type="Proteomes" id="UP000694255">
    <property type="component" value="Unassembled WGS sequence"/>
</dbReference>
<dbReference type="OrthoDB" id="377733at2759"/>
<dbReference type="EMBL" id="JAGSYN010000044">
    <property type="protein sequence ID" value="KAG7666040.1"/>
    <property type="molecule type" value="Genomic_DNA"/>
</dbReference>
<dbReference type="PANTHER" id="PTHR24092:SF174">
    <property type="entry name" value="PHOSPHOLIPID-TRANSPORTING ATPASE DNF3-RELATED"/>
    <property type="match status" value="1"/>
</dbReference>
<keyword evidence="5" id="KW-1133">Transmembrane helix</keyword>
<dbReference type="GO" id="GO:0032456">
    <property type="term" value="P:endocytic recycling"/>
    <property type="evidence" value="ECO:0007669"/>
    <property type="project" value="TreeGrafter"/>
</dbReference>
<dbReference type="GO" id="GO:0005524">
    <property type="term" value="F:ATP binding"/>
    <property type="evidence" value="ECO:0007669"/>
    <property type="project" value="InterPro"/>
</dbReference>
<dbReference type="Pfam" id="PF16212">
    <property type="entry name" value="PhoLip_ATPase_C"/>
    <property type="match status" value="1"/>
</dbReference>
<evidence type="ECO:0000259" key="6">
    <source>
        <dbReference type="Pfam" id="PF16212"/>
    </source>
</evidence>
<dbReference type="GO" id="GO:0045332">
    <property type="term" value="P:phospholipid translocation"/>
    <property type="evidence" value="ECO:0007669"/>
    <property type="project" value="TreeGrafter"/>
</dbReference>
<feature type="transmembrane region" description="Helical" evidence="5">
    <location>
        <begin position="329"/>
        <end position="348"/>
    </location>
</feature>
<dbReference type="GO" id="GO:0005886">
    <property type="term" value="C:plasma membrane"/>
    <property type="evidence" value="ECO:0007669"/>
    <property type="project" value="TreeGrafter"/>
</dbReference>
<feature type="transmembrane region" description="Helical" evidence="5">
    <location>
        <begin position="286"/>
        <end position="309"/>
    </location>
</feature>
<evidence type="ECO:0000256" key="4">
    <source>
        <dbReference type="SAM" id="MobiDB-lite"/>
    </source>
</evidence>
<reference evidence="7 8" key="1">
    <citation type="journal article" date="2021" name="DNA Res.">
        <title>Genome analysis of Candida subhashii reveals its hybrid nature and dual mitochondrial genome conformations.</title>
        <authorList>
            <person name="Mixao V."/>
            <person name="Hegedusova E."/>
            <person name="Saus E."/>
            <person name="Pryszcz L.P."/>
            <person name="Cillingova A."/>
            <person name="Nosek J."/>
            <person name="Gabaldon T."/>
        </authorList>
    </citation>
    <scope>NUCLEOTIDE SEQUENCE [LARGE SCALE GENOMIC DNA]</scope>
    <source>
        <strain evidence="7 8">CBS 10753</strain>
    </source>
</reference>
<evidence type="ECO:0000313" key="8">
    <source>
        <dbReference type="Proteomes" id="UP000694255"/>
    </source>
</evidence>
<keyword evidence="5" id="KW-0472">Membrane</keyword>
<dbReference type="GO" id="GO:0016887">
    <property type="term" value="F:ATP hydrolysis activity"/>
    <property type="evidence" value="ECO:0007669"/>
    <property type="project" value="InterPro"/>
</dbReference>
<feature type="domain" description="P-type ATPase C-terminal" evidence="6">
    <location>
        <begin position="108"/>
        <end position="358"/>
    </location>
</feature>
<dbReference type="GO" id="GO:0046872">
    <property type="term" value="F:metal ion binding"/>
    <property type="evidence" value="ECO:0007669"/>
    <property type="project" value="UniProtKB-KW"/>
</dbReference>
<dbReference type="GO" id="GO:0140326">
    <property type="term" value="F:ATPase-coupled intramembrane lipid transporter activity"/>
    <property type="evidence" value="ECO:0007669"/>
    <property type="project" value="TreeGrafter"/>
</dbReference>
<dbReference type="GO" id="GO:0005802">
    <property type="term" value="C:trans-Golgi network"/>
    <property type="evidence" value="ECO:0007669"/>
    <property type="project" value="TreeGrafter"/>
</dbReference>
<keyword evidence="3" id="KW-0460">Magnesium</keyword>
<evidence type="ECO:0000256" key="3">
    <source>
        <dbReference type="ARBA" id="ARBA00022842"/>
    </source>
</evidence>
<dbReference type="RefSeq" id="XP_049266272.1">
    <property type="nucleotide sequence ID" value="XM_049408714.1"/>
</dbReference>
<evidence type="ECO:0000256" key="2">
    <source>
        <dbReference type="ARBA" id="ARBA00022723"/>
    </source>
</evidence>
<dbReference type="GO" id="GO:0006892">
    <property type="term" value="P:post-Golgi vesicle-mediated transport"/>
    <property type="evidence" value="ECO:0007669"/>
    <property type="project" value="TreeGrafter"/>
</dbReference>
<comment type="caution">
    <text evidence="7">The sequence shown here is derived from an EMBL/GenBank/DDBJ whole genome shotgun (WGS) entry which is preliminary data.</text>
</comment>
<dbReference type="InterPro" id="IPR001757">
    <property type="entry name" value="P_typ_ATPase"/>
</dbReference>
<evidence type="ECO:0000313" key="7">
    <source>
        <dbReference type="EMBL" id="KAG7666040.1"/>
    </source>
</evidence>
<feature type="region of interest" description="Disordered" evidence="4">
    <location>
        <begin position="416"/>
        <end position="440"/>
    </location>
</feature>
<comment type="subcellular location">
    <subcellularLocation>
        <location evidence="1">Membrane</location>
        <topology evidence="1">Multi-pass membrane protein</topology>
    </subcellularLocation>
</comment>
<protein>
    <submittedName>
        <fullName evidence="7">DNF3</fullName>
    </submittedName>
</protein>
<dbReference type="NCBIfam" id="TIGR01494">
    <property type="entry name" value="ATPase_P-type"/>
    <property type="match status" value="1"/>
</dbReference>
<feature type="transmembrane region" description="Helical" evidence="5">
    <location>
        <begin position="222"/>
        <end position="243"/>
    </location>
</feature>
<feature type="transmembrane region" description="Helical" evidence="5">
    <location>
        <begin position="255"/>
        <end position="274"/>
    </location>
</feature>
<name>A0A8J5R732_9ASCO</name>
<dbReference type="PANTHER" id="PTHR24092">
    <property type="entry name" value="PROBABLE PHOSPHOLIPID-TRANSPORTING ATPASE"/>
    <property type="match status" value="1"/>
</dbReference>